<keyword evidence="2" id="KW-1133">Transmembrane helix</keyword>
<dbReference type="PANTHER" id="PTHR34391:SF2">
    <property type="entry name" value="TRP C-TERMINAL DOMAIN-CONTAINING PROTEIN"/>
    <property type="match status" value="1"/>
</dbReference>
<keyword evidence="2" id="KW-0472">Membrane</keyword>
<evidence type="ECO:0000256" key="1">
    <source>
        <dbReference type="SAM" id="MobiDB-lite"/>
    </source>
</evidence>
<dbReference type="AlphaFoldDB" id="A0A9P5P132"/>
<feature type="transmembrane region" description="Helical" evidence="2">
    <location>
        <begin position="174"/>
        <end position="192"/>
    </location>
</feature>
<name>A0A9P5P132_GYMJU</name>
<sequence>MFLNGAVRQYMKHSLSVAKVKLLDSPKSFHCGILRLCHLDVLPPWFFQILGLIHDSEAVSALSNFVQKSNFTSGLAILKDDTVKLCSGLPNEQGTVCKHVVTFENGSVEWHLGNLHFDKDPPNVNDDEGNLTDSLKTRAADEDSVDKSQGLGDNCYVSLKWLNDVLHDDQREDVVTFLFQIWLFILSFVTIMNESIPHLGAALFGNMLSTGWAGYRVYSTYNLMNLYRTDIKYKACNGHDLMGDWWEERLSDTIPLVACDAVALLAMTFLSFKLYKVRLRPSNKHACRDFAKVLRLYKSLLARPGVFCLPPALGFISFASTGLWIDKVVHGSLAEFSSHTKGWICVRKECNVRFTLFCLISLLLLGTSIAMFASDLYRYIFSTWPFFATITVTSFLFLVGTTVLAVICRLNFGQGLAHYRADISAVQVNDALEGVDFTPVYFTKPDLEDIEKSSPSDVLPEPQSLAPPKPIHLSKPRGDSIYSDVDAAPIILSASPPLTSDLGPVPNSLAQAESPRSPSIMTTSTKRPSQLRIVTGNTKELLARAGGDSGSAKEKSPRESLSALSYVSEEPSSTTASGDIVAPTRRLGSGKPGLPTNPRSGLTRI</sequence>
<feature type="compositionally biased region" description="Polar residues" evidence="1">
    <location>
        <begin position="508"/>
        <end position="528"/>
    </location>
</feature>
<dbReference type="OrthoDB" id="2684482at2759"/>
<feature type="region of interest" description="Disordered" evidence="1">
    <location>
        <begin position="451"/>
        <end position="478"/>
    </location>
</feature>
<evidence type="ECO:0000256" key="2">
    <source>
        <dbReference type="SAM" id="Phobius"/>
    </source>
</evidence>
<dbReference type="InterPro" id="IPR040410">
    <property type="entry name" value="UPF0658_Golgi"/>
</dbReference>
<feature type="transmembrane region" description="Helical" evidence="2">
    <location>
        <begin position="254"/>
        <end position="275"/>
    </location>
</feature>
<keyword evidence="2" id="KW-0812">Transmembrane</keyword>
<evidence type="ECO:0008006" key="5">
    <source>
        <dbReference type="Google" id="ProtNLM"/>
    </source>
</evidence>
<organism evidence="3 4">
    <name type="scientific">Gymnopilus junonius</name>
    <name type="common">Spectacular rustgill mushroom</name>
    <name type="synonym">Gymnopilus spectabilis subsp. junonius</name>
    <dbReference type="NCBI Taxonomy" id="109634"/>
    <lineage>
        <taxon>Eukaryota</taxon>
        <taxon>Fungi</taxon>
        <taxon>Dikarya</taxon>
        <taxon>Basidiomycota</taxon>
        <taxon>Agaricomycotina</taxon>
        <taxon>Agaricomycetes</taxon>
        <taxon>Agaricomycetidae</taxon>
        <taxon>Agaricales</taxon>
        <taxon>Agaricineae</taxon>
        <taxon>Hymenogastraceae</taxon>
        <taxon>Gymnopilus</taxon>
    </lineage>
</organism>
<dbReference type="PANTHER" id="PTHR34391">
    <property type="entry name" value="UPF0658 GOLGI APPARATUS MEMBRANE PROTEIN C1952.10C-RELATED"/>
    <property type="match status" value="1"/>
</dbReference>
<dbReference type="Proteomes" id="UP000724874">
    <property type="component" value="Unassembled WGS sequence"/>
</dbReference>
<evidence type="ECO:0000313" key="3">
    <source>
        <dbReference type="EMBL" id="KAF8910614.1"/>
    </source>
</evidence>
<feature type="transmembrane region" description="Helical" evidence="2">
    <location>
        <begin position="354"/>
        <end position="374"/>
    </location>
</feature>
<proteinExistence type="predicted"/>
<feature type="region of interest" description="Disordered" evidence="1">
    <location>
        <begin position="543"/>
        <end position="605"/>
    </location>
</feature>
<evidence type="ECO:0000313" key="4">
    <source>
        <dbReference type="Proteomes" id="UP000724874"/>
    </source>
</evidence>
<feature type="region of interest" description="Disordered" evidence="1">
    <location>
        <begin position="497"/>
        <end position="528"/>
    </location>
</feature>
<gene>
    <name evidence="3" type="ORF">CPB84DRAFT_1743449</name>
</gene>
<accession>A0A9P5P132</accession>
<feature type="compositionally biased region" description="Polar residues" evidence="1">
    <location>
        <begin position="562"/>
        <end position="577"/>
    </location>
</feature>
<keyword evidence="4" id="KW-1185">Reference proteome</keyword>
<dbReference type="GO" id="GO:0005794">
    <property type="term" value="C:Golgi apparatus"/>
    <property type="evidence" value="ECO:0007669"/>
    <property type="project" value="TreeGrafter"/>
</dbReference>
<protein>
    <recommendedName>
        <fullName evidence="5">Transmembrane protein</fullName>
    </recommendedName>
</protein>
<reference evidence="3" key="1">
    <citation type="submission" date="2020-11" db="EMBL/GenBank/DDBJ databases">
        <authorList>
            <consortium name="DOE Joint Genome Institute"/>
            <person name="Ahrendt S."/>
            <person name="Riley R."/>
            <person name="Andreopoulos W."/>
            <person name="LaButti K."/>
            <person name="Pangilinan J."/>
            <person name="Ruiz-duenas F.J."/>
            <person name="Barrasa J.M."/>
            <person name="Sanchez-Garcia M."/>
            <person name="Camarero S."/>
            <person name="Miyauchi S."/>
            <person name="Serrano A."/>
            <person name="Linde D."/>
            <person name="Babiker R."/>
            <person name="Drula E."/>
            <person name="Ayuso-Fernandez I."/>
            <person name="Pacheco R."/>
            <person name="Padilla G."/>
            <person name="Ferreira P."/>
            <person name="Barriuso J."/>
            <person name="Kellner H."/>
            <person name="Castanera R."/>
            <person name="Alfaro M."/>
            <person name="Ramirez L."/>
            <person name="Pisabarro A.G."/>
            <person name="Kuo A."/>
            <person name="Tritt A."/>
            <person name="Lipzen A."/>
            <person name="He G."/>
            <person name="Yan M."/>
            <person name="Ng V."/>
            <person name="Cullen D."/>
            <person name="Martin F."/>
            <person name="Rosso M.-N."/>
            <person name="Henrissat B."/>
            <person name="Hibbett D."/>
            <person name="Martinez A.T."/>
            <person name="Grigoriev I.V."/>
        </authorList>
    </citation>
    <scope>NUCLEOTIDE SEQUENCE</scope>
    <source>
        <strain evidence="3">AH 44721</strain>
    </source>
</reference>
<comment type="caution">
    <text evidence="3">The sequence shown here is derived from an EMBL/GenBank/DDBJ whole genome shotgun (WGS) entry which is preliminary data.</text>
</comment>
<feature type="transmembrane region" description="Helical" evidence="2">
    <location>
        <begin position="386"/>
        <end position="410"/>
    </location>
</feature>
<dbReference type="EMBL" id="JADNYJ010000006">
    <property type="protein sequence ID" value="KAF8910614.1"/>
    <property type="molecule type" value="Genomic_DNA"/>
</dbReference>